<dbReference type="HOGENOM" id="CLU_369909_0_0_7"/>
<organism evidence="5 6">
    <name type="scientific">Trichlorobacter lovleyi (strain ATCC BAA-1151 / DSM 17278 / SZ)</name>
    <name type="common">Geobacter lovleyi</name>
    <dbReference type="NCBI Taxonomy" id="398767"/>
    <lineage>
        <taxon>Bacteria</taxon>
        <taxon>Pseudomonadati</taxon>
        <taxon>Thermodesulfobacteriota</taxon>
        <taxon>Desulfuromonadia</taxon>
        <taxon>Geobacterales</taxon>
        <taxon>Geobacteraceae</taxon>
        <taxon>Trichlorobacter</taxon>
    </lineage>
</organism>
<feature type="signal peptide" evidence="3">
    <location>
        <begin position="1"/>
        <end position="21"/>
    </location>
</feature>
<dbReference type="InterPro" id="IPR028081">
    <property type="entry name" value="Leu-bd"/>
</dbReference>
<dbReference type="EMBL" id="CP001089">
    <property type="protein sequence ID" value="ACD94442.1"/>
    <property type="molecule type" value="Genomic_DNA"/>
</dbReference>
<sequence>MKIRPFLLLQILLLCTLLVQGGCSSSSSSSSSTPQTISIGVLAPLTGSLKHIGEGMQAALTVGLPQVNRRLTLEGQNFRLTTVVKDTASDPQGALLALLALKAQGIRFVIGPVSSAECAAILPMANSLGMILISPASTATSLAIAGDNLFRLMPNDNSQGAGTAALMLKKGFTAMVPVWRGDVWGDDLKTSITTAFQTGGGTVLSGVRYAPGAGAYDSELDQAAAQVSQALTTHGAGKVAVVMISYPTDSVALLNAAASRPSLAQAAWFGSDASTLSPLITASATASAFAAQTNLLSPIFSREDVVLPLPGTVLIDRALREKLSQQLGRQADSTTFATWDALWLTAKTYTASGINADTETLKTGLVATAKSNVGLNGALVMNAAGDMNKGNYAFYSIAANGSSYAWQLKAAYQYEQQATPKIIDVSEPVLKGLTPPAAEVRIGALLSLTGSQSYNGRSIRAGLVAACDNINTYLTRHGYPVKIALDIIDTGSDADQALAGFTTLADRGIRFIVGPVTSAECQRVLSAANSRGVILLSPSSNAIQLAQPGDNLIRFVPSATLEAQALAMLLYEQGVRSLAIMARNDIWGTDLASRTASEFQALGGTIMTSVTYPTDTVNFAGQLATLAGALNSATPASTAVLTASFDEITEIFLQAPAYPSLATVKWYGSDGSAQNERLAATPAAAAYAAARSFTCPIEHVFIQHAPQPNSITKLVIRDDIREAYNGIPALYAYPAWDALWIIVTALLDSEWSTDPTVLRSAVLSGSDHYIGMSNFMGLDANGDRKYGDYAFFTLTQGTAAYSWNPFATFHYHPVLYLTPKITYP</sequence>
<dbReference type="Gene3D" id="3.40.50.2300">
    <property type="match status" value="4"/>
</dbReference>
<name>B3E4C7_TRIL1</name>
<proteinExistence type="inferred from homology"/>
<dbReference type="RefSeq" id="WP_012468798.1">
    <property type="nucleotide sequence ID" value="NC_010814.1"/>
</dbReference>
<dbReference type="Proteomes" id="UP000002420">
    <property type="component" value="Chromosome"/>
</dbReference>
<dbReference type="PANTHER" id="PTHR30483">
    <property type="entry name" value="LEUCINE-SPECIFIC-BINDING PROTEIN"/>
    <property type="match status" value="1"/>
</dbReference>
<evidence type="ECO:0000256" key="2">
    <source>
        <dbReference type="ARBA" id="ARBA00022729"/>
    </source>
</evidence>
<keyword evidence="6" id="KW-1185">Reference proteome</keyword>
<accession>B3E4C7</accession>
<reference evidence="5 6" key="1">
    <citation type="submission" date="2008-05" db="EMBL/GenBank/DDBJ databases">
        <title>Complete sequence of chromosome of Geobacter lovleyi SZ.</title>
        <authorList>
            <consortium name="US DOE Joint Genome Institute"/>
            <person name="Lucas S."/>
            <person name="Copeland A."/>
            <person name="Lapidus A."/>
            <person name="Glavina del Rio T."/>
            <person name="Dalin E."/>
            <person name="Tice H."/>
            <person name="Bruce D."/>
            <person name="Goodwin L."/>
            <person name="Pitluck S."/>
            <person name="Chertkov O."/>
            <person name="Meincke L."/>
            <person name="Brettin T."/>
            <person name="Detter J.C."/>
            <person name="Han C."/>
            <person name="Tapia R."/>
            <person name="Kuske C.R."/>
            <person name="Schmutz J."/>
            <person name="Larimer F."/>
            <person name="Land M."/>
            <person name="Hauser L."/>
            <person name="Kyrpides N."/>
            <person name="Mikhailova N."/>
            <person name="Sung Y."/>
            <person name="Fletcher K.E."/>
            <person name="Ritalahti K.M."/>
            <person name="Loeffler F.E."/>
            <person name="Richardson P."/>
        </authorList>
    </citation>
    <scope>NUCLEOTIDE SEQUENCE [LARGE SCALE GENOMIC DNA]</scope>
    <source>
        <strain evidence="6">ATCC BAA-1151 / DSM 17278 / SZ</strain>
    </source>
</reference>
<dbReference type="PANTHER" id="PTHR30483:SF40">
    <property type="entry name" value="HISTIDINE KINASE"/>
    <property type="match status" value="1"/>
</dbReference>
<dbReference type="AlphaFoldDB" id="B3E4C7"/>
<dbReference type="SUPFAM" id="SSF53822">
    <property type="entry name" value="Periplasmic binding protein-like I"/>
    <property type="match status" value="2"/>
</dbReference>
<dbReference type="KEGG" id="glo:Glov_0716"/>
<evidence type="ECO:0000313" key="6">
    <source>
        <dbReference type="Proteomes" id="UP000002420"/>
    </source>
</evidence>
<evidence type="ECO:0000313" key="5">
    <source>
        <dbReference type="EMBL" id="ACD94442.1"/>
    </source>
</evidence>
<dbReference type="STRING" id="398767.Glov_0716"/>
<dbReference type="eggNOG" id="COG0683">
    <property type="taxonomic scope" value="Bacteria"/>
</dbReference>
<dbReference type="InterPro" id="IPR051010">
    <property type="entry name" value="BCAA_transport"/>
</dbReference>
<feature type="domain" description="Leucine-binding protein" evidence="4">
    <location>
        <begin position="36"/>
        <end position="401"/>
    </location>
</feature>
<keyword evidence="2 3" id="KW-0732">Signal</keyword>
<comment type="similarity">
    <text evidence="1">Belongs to the leucine-binding protein family.</text>
</comment>
<keyword evidence="5" id="KW-0675">Receptor</keyword>
<protein>
    <submittedName>
        <fullName evidence="5">Extracellular ligand-binding receptor</fullName>
    </submittedName>
</protein>
<feature type="chain" id="PRO_5002787505" evidence="3">
    <location>
        <begin position="22"/>
        <end position="824"/>
    </location>
</feature>
<evidence type="ECO:0000256" key="1">
    <source>
        <dbReference type="ARBA" id="ARBA00010062"/>
    </source>
</evidence>
<dbReference type="Pfam" id="PF13458">
    <property type="entry name" value="Peripla_BP_6"/>
    <property type="match status" value="2"/>
</dbReference>
<dbReference type="InterPro" id="IPR028082">
    <property type="entry name" value="Peripla_BP_I"/>
</dbReference>
<evidence type="ECO:0000256" key="3">
    <source>
        <dbReference type="SAM" id="SignalP"/>
    </source>
</evidence>
<evidence type="ECO:0000259" key="4">
    <source>
        <dbReference type="Pfam" id="PF13458"/>
    </source>
</evidence>
<feature type="domain" description="Leucine-binding protein" evidence="4">
    <location>
        <begin position="439"/>
        <end position="792"/>
    </location>
</feature>
<dbReference type="OrthoDB" id="5441927at2"/>
<gene>
    <name evidence="5" type="ordered locus">Glov_0716</name>
</gene>